<reference evidence="2 3" key="1">
    <citation type="journal article" date="2019" name="Genome Biol. Evol.">
        <title>The Rhododendron genome and chromosomal organization provide insight into shared whole-genome duplications across the heath family (Ericaceae).</title>
        <authorList>
            <person name="Soza V.L."/>
            <person name="Lindsley D."/>
            <person name="Waalkes A."/>
            <person name="Ramage E."/>
            <person name="Patwardhan R.P."/>
            <person name="Burton J.N."/>
            <person name="Adey A."/>
            <person name="Kumar A."/>
            <person name="Qiu R."/>
            <person name="Shendure J."/>
            <person name="Hall B."/>
        </authorList>
    </citation>
    <scope>NUCLEOTIDE SEQUENCE [LARGE SCALE GENOMIC DNA]</scope>
    <source>
        <strain evidence="2">RSF 1966-606</strain>
    </source>
</reference>
<organism evidence="2 3">
    <name type="scientific">Rhododendron williamsianum</name>
    <dbReference type="NCBI Taxonomy" id="262921"/>
    <lineage>
        <taxon>Eukaryota</taxon>
        <taxon>Viridiplantae</taxon>
        <taxon>Streptophyta</taxon>
        <taxon>Embryophyta</taxon>
        <taxon>Tracheophyta</taxon>
        <taxon>Spermatophyta</taxon>
        <taxon>Magnoliopsida</taxon>
        <taxon>eudicotyledons</taxon>
        <taxon>Gunneridae</taxon>
        <taxon>Pentapetalae</taxon>
        <taxon>asterids</taxon>
        <taxon>Ericales</taxon>
        <taxon>Ericaceae</taxon>
        <taxon>Ericoideae</taxon>
        <taxon>Rhodoreae</taxon>
        <taxon>Rhododendron</taxon>
    </lineage>
</organism>
<protein>
    <recommendedName>
        <fullName evidence="1">Cyclin C-terminal domain-containing protein</fullName>
    </recommendedName>
</protein>
<dbReference type="InterPro" id="IPR004367">
    <property type="entry name" value="Cyclin_C-dom"/>
</dbReference>
<feature type="domain" description="Cyclin C-terminal" evidence="1">
    <location>
        <begin position="16"/>
        <end position="133"/>
    </location>
</feature>
<dbReference type="Gene3D" id="1.10.472.10">
    <property type="entry name" value="Cyclin-like"/>
    <property type="match status" value="1"/>
</dbReference>
<dbReference type="InterPro" id="IPR036915">
    <property type="entry name" value="Cyclin-like_sf"/>
</dbReference>
<name>A0A6A4LFP7_9ERIC</name>
<keyword evidence="3" id="KW-1185">Reference proteome</keyword>
<sequence>MEVLVLSSLQWRMNPVTPVSFLDHIIRRLGFKDYYICFEILRRYSKLMCYLPSVLATATMLHVINGVDPSVAVECQNQLLGTLGIDKDKVEDCYKLILESTSGFLSHQSNKRKFRSMPGSPSGVTDVCFSSDSSNDSWAVTASVSSSPEPLSKKLKAQDHHFQSLNHGASDILSFPL</sequence>
<gene>
    <name evidence="2" type="ORF">C3L33_10902</name>
</gene>
<dbReference type="EMBL" id="QEFC01001528">
    <property type="protein sequence ID" value="KAE9457190.1"/>
    <property type="molecule type" value="Genomic_DNA"/>
</dbReference>
<dbReference type="OrthoDB" id="5590282at2759"/>
<evidence type="ECO:0000259" key="1">
    <source>
        <dbReference type="SMART" id="SM01332"/>
    </source>
</evidence>
<dbReference type="SMART" id="SM01332">
    <property type="entry name" value="Cyclin_C"/>
    <property type="match status" value="1"/>
</dbReference>
<comment type="caution">
    <text evidence="2">The sequence shown here is derived from an EMBL/GenBank/DDBJ whole genome shotgun (WGS) entry which is preliminary data.</text>
</comment>
<proteinExistence type="predicted"/>
<dbReference type="Pfam" id="PF02984">
    <property type="entry name" value="Cyclin_C"/>
    <property type="match status" value="1"/>
</dbReference>
<evidence type="ECO:0000313" key="2">
    <source>
        <dbReference type="EMBL" id="KAE9457190.1"/>
    </source>
</evidence>
<dbReference type="Proteomes" id="UP000428333">
    <property type="component" value="Linkage Group LG06"/>
</dbReference>
<dbReference type="CDD" id="cd20544">
    <property type="entry name" value="CYCLIN_AtCycD-like_rpt2"/>
    <property type="match status" value="1"/>
</dbReference>
<accession>A0A6A4LFP7</accession>
<evidence type="ECO:0000313" key="3">
    <source>
        <dbReference type="Proteomes" id="UP000428333"/>
    </source>
</evidence>
<feature type="non-terminal residue" evidence="2">
    <location>
        <position position="1"/>
    </location>
</feature>
<dbReference type="SUPFAM" id="SSF47954">
    <property type="entry name" value="Cyclin-like"/>
    <property type="match status" value="1"/>
</dbReference>
<dbReference type="AlphaFoldDB" id="A0A6A4LFP7"/>